<keyword evidence="1" id="KW-1133">Transmembrane helix</keyword>
<proteinExistence type="predicted"/>
<evidence type="ECO:0000256" key="1">
    <source>
        <dbReference type="SAM" id="Phobius"/>
    </source>
</evidence>
<comment type="caution">
    <text evidence="2">The sequence shown here is derived from an EMBL/GenBank/DDBJ whole genome shotgun (WGS) entry which is preliminary data.</text>
</comment>
<sequence>MMSCVSELVFDPFDLRRANTVIMIIFVMFAAVSENTRHPGHGRERKTHNNAVVKGRSIHQVRIDLTGENGMGYRRQAGLPP</sequence>
<keyword evidence="1" id="KW-0472">Membrane</keyword>
<evidence type="ECO:0000313" key="3">
    <source>
        <dbReference type="Proteomes" id="UP000230821"/>
    </source>
</evidence>
<feature type="transmembrane region" description="Helical" evidence="1">
    <location>
        <begin position="20"/>
        <end position="36"/>
    </location>
</feature>
<organism evidence="2 3">
    <name type="scientific">candidate division KSB3 bacterium</name>
    <dbReference type="NCBI Taxonomy" id="2044937"/>
    <lineage>
        <taxon>Bacteria</taxon>
        <taxon>candidate division KSB3</taxon>
    </lineage>
</organism>
<accession>A0A2G6KIU9</accession>
<dbReference type="Proteomes" id="UP000230821">
    <property type="component" value="Unassembled WGS sequence"/>
</dbReference>
<gene>
    <name evidence="2" type="ORF">CSA56_03585</name>
</gene>
<reference evidence="2 3" key="1">
    <citation type="submission" date="2017-10" db="EMBL/GenBank/DDBJ databases">
        <title>Novel microbial diversity and functional potential in the marine mammal oral microbiome.</title>
        <authorList>
            <person name="Dudek N.K."/>
            <person name="Sun C.L."/>
            <person name="Burstein D."/>
            <person name="Kantor R.S."/>
            <person name="Aliaga Goltsman D.S."/>
            <person name="Bik E.M."/>
            <person name="Thomas B.C."/>
            <person name="Banfield J.F."/>
            <person name="Relman D.A."/>
        </authorList>
    </citation>
    <scope>NUCLEOTIDE SEQUENCE [LARGE SCALE GENOMIC DNA]</scope>
    <source>
        <strain evidence="2">DOLJORAL78_47_16</strain>
    </source>
</reference>
<evidence type="ECO:0000313" key="2">
    <source>
        <dbReference type="EMBL" id="PIE35574.1"/>
    </source>
</evidence>
<protein>
    <submittedName>
        <fullName evidence="2">Uncharacterized protein</fullName>
    </submittedName>
</protein>
<name>A0A2G6KIU9_9BACT</name>
<keyword evidence="1" id="KW-0812">Transmembrane</keyword>
<dbReference type="AlphaFoldDB" id="A0A2G6KIU9"/>
<dbReference type="EMBL" id="PDSK01000039">
    <property type="protein sequence ID" value="PIE35574.1"/>
    <property type="molecule type" value="Genomic_DNA"/>
</dbReference>